<dbReference type="OrthoDB" id="20282at2759"/>
<evidence type="ECO:0000256" key="1">
    <source>
        <dbReference type="ARBA" id="ARBA00004496"/>
    </source>
</evidence>
<dbReference type="PANTHER" id="PTHR21162">
    <property type="entry name" value="P53 AND DNA DAMAGE-REGULATED PROTEIN"/>
    <property type="match status" value="1"/>
</dbReference>
<keyword evidence="5" id="KW-1185">Reference proteome</keyword>
<proteinExistence type="predicted"/>
<dbReference type="PANTHER" id="PTHR21162:SF0">
    <property type="entry name" value="P53 AND DNA DAMAGE-REGULATED PROTEIN 1"/>
    <property type="match status" value="1"/>
</dbReference>
<evidence type="ECO:0000313" key="5">
    <source>
        <dbReference type="Proteomes" id="UP001151287"/>
    </source>
</evidence>
<evidence type="ECO:0008006" key="6">
    <source>
        <dbReference type="Google" id="ProtNLM"/>
    </source>
</evidence>
<evidence type="ECO:0000256" key="2">
    <source>
        <dbReference type="ARBA" id="ARBA00022490"/>
    </source>
</evidence>
<keyword evidence="3" id="KW-0143">Chaperone</keyword>
<dbReference type="EMBL" id="JAMQYH010000003">
    <property type="protein sequence ID" value="KAJ1694730.1"/>
    <property type="molecule type" value="Genomic_DNA"/>
</dbReference>
<organism evidence="4 5">
    <name type="scientific">Rhynchospora breviuscula</name>
    <dbReference type="NCBI Taxonomy" id="2022672"/>
    <lineage>
        <taxon>Eukaryota</taxon>
        <taxon>Viridiplantae</taxon>
        <taxon>Streptophyta</taxon>
        <taxon>Embryophyta</taxon>
        <taxon>Tracheophyta</taxon>
        <taxon>Spermatophyta</taxon>
        <taxon>Magnoliopsida</taxon>
        <taxon>Liliopsida</taxon>
        <taxon>Poales</taxon>
        <taxon>Cyperaceae</taxon>
        <taxon>Cyperoideae</taxon>
        <taxon>Rhynchosporeae</taxon>
        <taxon>Rhynchospora</taxon>
    </lineage>
</organism>
<comment type="caution">
    <text evidence="4">The sequence shown here is derived from an EMBL/GenBank/DDBJ whole genome shotgun (WGS) entry which is preliminary data.</text>
</comment>
<name>A0A9Q0CJ66_9POAL</name>
<dbReference type="InterPro" id="IPR030482">
    <property type="entry name" value="PDRG1"/>
</dbReference>
<dbReference type="AlphaFoldDB" id="A0A9Q0CJ66"/>
<evidence type="ECO:0000313" key="4">
    <source>
        <dbReference type="EMBL" id="KAJ1694730.1"/>
    </source>
</evidence>
<protein>
    <recommendedName>
        <fullName evidence="6">P53 and DNA damage-regulated protein 1</fullName>
    </recommendedName>
</protein>
<dbReference type="GO" id="GO:0005737">
    <property type="term" value="C:cytoplasm"/>
    <property type="evidence" value="ECO:0007669"/>
    <property type="project" value="UniProtKB-SubCell"/>
</dbReference>
<accession>A0A9Q0CJ66</accession>
<gene>
    <name evidence="4" type="ORF">LUZ63_011428</name>
</gene>
<comment type="subcellular location">
    <subcellularLocation>
        <location evidence="1">Cytoplasm</location>
    </subcellularLocation>
</comment>
<evidence type="ECO:0000256" key="3">
    <source>
        <dbReference type="ARBA" id="ARBA00023186"/>
    </source>
</evidence>
<keyword evidence="2" id="KW-0963">Cytoplasm</keyword>
<sequence length="166" mass="18813">MDPGMNKLHKILVETETEAEELLLARHQMVENDKVRNANREALTALRKRAKTTKSSISSPFEAIMRDMEGSSSRPLVKEVCPTCGNHDPKENTWMMFPGSDIFVRVPFHAAHSVLDKDQERLDYEMKKLQSYVKEKSFIISEKGALADRVSPGIVRSMVALADRPQ</sequence>
<reference evidence="4" key="1">
    <citation type="journal article" date="2022" name="Cell">
        <title>Repeat-based holocentromeres influence genome architecture and karyotype evolution.</title>
        <authorList>
            <person name="Hofstatter P.G."/>
            <person name="Thangavel G."/>
            <person name="Lux T."/>
            <person name="Neumann P."/>
            <person name="Vondrak T."/>
            <person name="Novak P."/>
            <person name="Zhang M."/>
            <person name="Costa L."/>
            <person name="Castellani M."/>
            <person name="Scott A."/>
            <person name="Toegelov H."/>
            <person name="Fuchs J."/>
            <person name="Mata-Sucre Y."/>
            <person name="Dias Y."/>
            <person name="Vanzela A.L.L."/>
            <person name="Huettel B."/>
            <person name="Almeida C.C.S."/>
            <person name="Simkova H."/>
            <person name="Souza G."/>
            <person name="Pedrosa-Harand A."/>
            <person name="Macas J."/>
            <person name="Mayer K.F.X."/>
            <person name="Houben A."/>
            <person name="Marques A."/>
        </authorList>
    </citation>
    <scope>NUCLEOTIDE SEQUENCE</scope>
    <source>
        <strain evidence="4">RhyBre1mFocal</strain>
    </source>
</reference>
<dbReference type="Proteomes" id="UP001151287">
    <property type="component" value="Unassembled WGS sequence"/>
</dbReference>